<name>A0A239YCR5_9FIRM</name>
<evidence type="ECO:0008006" key="4">
    <source>
        <dbReference type="Google" id="ProtNLM"/>
    </source>
</evidence>
<gene>
    <name evidence="2" type="ORF">SAMEA44547418_00264</name>
</gene>
<keyword evidence="3" id="KW-1185">Reference proteome</keyword>
<evidence type="ECO:0000313" key="2">
    <source>
        <dbReference type="EMBL" id="SNV57051.1"/>
    </source>
</evidence>
<proteinExistence type="predicted"/>
<dbReference type="EMBL" id="LT906470">
    <property type="protein sequence ID" value="SNV57051.1"/>
    <property type="molecule type" value="Genomic_DNA"/>
</dbReference>
<keyword evidence="1" id="KW-0472">Membrane</keyword>
<dbReference type="KEGG" id="vrm:44547418_00264"/>
<feature type="transmembrane region" description="Helical" evidence="1">
    <location>
        <begin position="151"/>
        <end position="171"/>
    </location>
</feature>
<feature type="transmembrane region" description="Helical" evidence="1">
    <location>
        <begin position="74"/>
        <end position="98"/>
    </location>
</feature>
<dbReference type="Proteomes" id="UP000214973">
    <property type="component" value="Chromosome 1"/>
</dbReference>
<evidence type="ECO:0000256" key="1">
    <source>
        <dbReference type="SAM" id="Phobius"/>
    </source>
</evidence>
<keyword evidence="1" id="KW-0812">Transmembrane</keyword>
<evidence type="ECO:0000313" key="3">
    <source>
        <dbReference type="Proteomes" id="UP000214973"/>
    </source>
</evidence>
<protein>
    <recommendedName>
        <fullName evidence="4">Yip1 domain</fullName>
    </recommendedName>
</protein>
<dbReference type="RefSeq" id="WP_095065061.1">
    <property type="nucleotide sequence ID" value="NZ_LT906470.1"/>
</dbReference>
<organism evidence="2 3">
    <name type="scientific">Veillonella rodentium</name>
    <dbReference type="NCBI Taxonomy" id="248315"/>
    <lineage>
        <taxon>Bacteria</taxon>
        <taxon>Bacillati</taxon>
        <taxon>Bacillota</taxon>
        <taxon>Negativicutes</taxon>
        <taxon>Veillonellales</taxon>
        <taxon>Veillonellaceae</taxon>
        <taxon>Veillonella</taxon>
    </lineage>
</organism>
<dbReference type="AlphaFoldDB" id="A0A239YCR5"/>
<reference evidence="2 3" key="1">
    <citation type="submission" date="2017-06" db="EMBL/GenBank/DDBJ databases">
        <authorList>
            <consortium name="Pathogen Informatics"/>
        </authorList>
    </citation>
    <scope>NUCLEOTIDE SEQUENCE [LARGE SCALE GENOMIC DNA]</scope>
    <source>
        <strain evidence="2 3">NCTC12018</strain>
    </source>
</reference>
<keyword evidence="1" id="KW-1133">Transmembrane helix</keyword>
<sequence>MSWYKEILHLFTKLSDRSFWNIVDGGTFRKALINLVASTIILYLVTYLSPFVVADVISVTGVKFLKGLPQFDGITALASVSFLVVQVVLGGCILWRLLDLVGGRGSYKGVVQNYIYGLSYMNALRTLIIVLIHLIGVVLYTLSWRRYIVDVAYFITTFSQYYAVFIAAQIMRRYVNLGIAKTFLVMFIVTALSISVLQHWNQWLHTVLK</sequence>
<feature type="transmembrane region" description="Helical" evidence="1">
    <location>
        <begin position="31"/>
        <end position="54"/>
    </location>
</feature>
<accession>A0A239YCR5</accession>
<feature type="transmembrane region" description="Helical" evidence="1">
    <location>
        <begin position="119"/>
        <end position="139"/>
    </location>
</feature>
<feature type="transmembrane region" description="Helical" evidence="1">
    <location>
        <begin position="183"/>
        <end position="200"/>
    </location>
</feature>